<dbReference type="EMBL" id="FNFY01000010">
    <property type="protein sequence ID" value="SDK81191.1"/>
    <property type="molecule type" value="Genomic_DNA"/>
</dbReference>
<evidence type="ECO:0000259" key="1">
    <source>
        <dbReference type="Pfam" id="PF06114"/>
    </source>
</evidence>
<feature type="domain" description="IrrE N-terminal-like" evidence="1">
    <location>
        <begin position="25"/>
        <end position="116"/>
    </location>
</feature>
<evidence type="ECO:0000313" key="2">
    <source>
        <dbReference type="EMBL" id="SDK81191.1"/>
    </source>
</evidence>
<gene>
    <name evidence="2" type="ORF">SAMN05216216_11052</name>
</gene>
<accession>A0A1G9EYJ8</accession>
<dbReference type="Proteomes" id="UP000199008">
    <property type="component" value="Unassembled WGS sequence"/>
</dbReference>
<keyword evidence="3" id="KW-1185">Reference proteome</keyword>
<dbReference type="InterPro" id="IPR010359">
    <property type="entry name" value="IrrE_HExxH"/>
</dbReference>
<sequence length="143" mass="16940">MSAHNHINFKEVSFLPAKLDGLLMSDTIFINEDLDPHEKNAIVAEEIGHYYTVSSRITDYENMNEYKYELKGRRLGYEFNVPIQKIIECYELGLSNIHEMAEHLELPEEYICEALKHYEIKYQNKLFYKDCLITFNPLKIIED</sequence>
<name>A0A1G9EYJ8_9BACL</name>
<dbReference type="Pfam" id="PF06114">
    <property type="entry name" value="Peptidase_M78"/>
    <property type="match status" value="1"/>
</dbReference>
<dbReference type="STRING" id="576118.SAMN05216216_11052"/>
<reference evidence="3" key="1">
    <citation type="submission" date="2016-10" db="EMBL/GenBank/DDBJ databases">
        <authorList>
            <person name="Varghese N."/>
            <person name="Submissions S."/>
        </authorList>
    </citation>
    <scope>NUCLEOTIDE SEQUENCE [LARGE SCALE GENOMIC DNA]</scope>
    <source>
        <strain evidence="3">CGMCC 1.8895</strain>
    </source>
</reference>
<evidence type="ECO:0000313" key="3">
    <source>
        <dbReference type="Proteomes" id="UP000199008"/>
    </source>
</evidence>
<proteinExistence type="predicted"/>
<protein>
    <recommendedName>
        <fullName evidence="1">IrrE N-terminal-like domain-containing protein</fullName>
    </recommendedName>
</protein>
<organism evidence="2 3">
    <name type="scientific">Lacicoccus qingdaonensis</name>
    <dbReference type="NCBI Taxonomy" id="576118"/>
    <lineage>
        <taxon>Bacteria</taxon>
        <taxon>Bacillati</taxon>
        <taxon>Bacillota</taxon>
        <taxon>Bacilli</taxon>
        <taxon>Bacillales</taxon>
        <taxon>Salinicoccaceae</taxon>
        <taxon>Lacicoccus</taxon>
    </lineage>
</organism>
<dbReference type="AlphaFoldDB" id="A0A1G9EYJ8"/>